<name>A0A853G8W9_9BURK</name>
<dbReference type="InterPro" id="IPR010430">
    <property type="entry name" value="DUF1028"/>
</dbReference>
<protein>
    <submittedName>
        <fullName evidence="1">DUF1028 domain-containing protein</fullName>
    </submittedName>
</protein>
<dbReference type="PANTHER" id="PTHR39328">
    <property type="entry name" value="BLL2871 PROTEIN"/>
    <property type="match status" value="1"/>
</dbReference>
<dbReference type="RefSeq" id="WP_180158062.1">
    <property type="nucleotide sequence ID" value="NZ_JACCEM010000011.1"/>
</dbReference>
<comment type="caution">
    <text evidence="1">The sequence shown here is derived from an EMBL/GenBank/DDBJ whole genome shotgun (WGS) entry which is preliminary data.</text>
</comment>
<evidence type="ECO:0000313" key="1">
    <source>
        <dbReference type="EMBL" id="NYT51390.1"/>
    </source>
</evidence>
<sequence>MTFSIVAHCELTGQFGVAVTSSSVCVASRCAWTRAGVGAVATQNLTDPALGPMGLDLLMRDQTASQVVAMLVAGDPGQAYRQLQVIDSRGRVAQHTGASALPTVASAIGSGCAAAGNLLANDGVPQAMVDAFAEASGCSLSERLILALQAGLRQGGETRVLRSAGIQVSDCQSWPIVDLRIDDQSEPLDALASLWKVYEPLLPGYVSRAAAPDRAVV</sequence>
<gene>
    <name evidence="1" type="ORF">H0A72_18930</name>
</gene>
<dbReference type="EMBL" id="JACCEM010000011">
    <property type="protein sequence ID" value="NYT51390.1"/>
    <property type="molecule type" value="Genomic_DNA"/>
</dbReference>
<evidence type="ECO:0000313" key="2">
    <source>
        <dbReference type="Proteomes" id="UP000559809"/>
    </source>
</evidence>
<keyword evidence="2" id="KW-1185">Reference proteome</keyword>
<reference evidence="1 2" key="1">
    <citation type="submission" date="2020-07" db="EMBL/GenBank/DDBJ databases">
        <title>Taxonomic revisions and descriptions of new bacterial species based on genomic comparisons in the high-G+C-content subgroup of the family Alcaligenaceae.</title>
        <authorList>
            <person name="Szabo A."/>
            <person name="Felfoldi T."/>
        </authorList>
    </citation>
    <scope>NUCLEOTIDE SEQUENCE [LARGE SCALE GENOMIC DNA]</scope>
    <source>
        <strain evidence="1 2">LMG 24012</strain>
    </source>
</reference>
<dbReference type="AlphaFoldDB" id="A0A853G8W9"/>
<dbReference type="SUPFAM" id="SSF56235">
    <property type="entry name" value="N-terminal nucleophile aminohydrolases (Ntn hydrolases)"/>
    <property type="match status" value="1"/>
</dbReference>
<proteinExistence type="predicted"/>
<dbReference type="Gene3D" id="3.60.20.10">
    <property type="entry name" value="Glutamine Phosphoribosylpyrophosphate, subunit 1, domain 1"/>
    <property type="match status" value="1"/>
</dbReference>
<dbReference type="PANTHER" id="PTHR39328:SF1">
    <property type="entry name" value="BLL2871 PROTEIN"/>
    <property type="match status" value="1"/>
</dbReference>
<dbReference type="Pfam" id="PF06267">
    <property type="entry name" value="DUF1028"/>
    <property type="match status" value="1"/>
</dbReference>
<organism evidence="1 2">
    <name type="scientific">Parapusillimonas granuli</name>
    <dbReference type="NCBI Taxonomy" id="380911"/>
    <lineage>
        <taxon>Bacteria</taxon>
        <taxon>Pseudomonadati</taxon>
        <taxon>Pseudomonadota</taxon>
        <taxon>Betaproteobacteria</taxon>
        <taxon>Burkholderiales</taxon>
        <taxon>Alcaligenaceae</taxon>
        <taxon>Parapusillimonas</taxon>
    </lineage>
</organism>
<dbReference type="InterPro" id="IPR029055">
    <property type="entry name" value="Ntn_hydrolases_N"/>
</dbReference>
<dbReference type="Proteomes" id="UP000559809">
    <property type="component" value="Unassembled WGS sequence"/>
</dbReference>
<accession>A0A853G8W9</accession>